<organism evidence="2 3">
    <name type="scientific">Leptospira alexanderi serovar Manhao 3 str. L 60</name>
    <dbReference type="NCBI Taxonomy" id="1049759"/>
    <lineage>
        <taxon>Bacteria</taxon>
        <taxon>Pseudomonadati</taxon>
        <taxon>Spirochaetota</taxon>
        <taxon>Spirochaetia</taxon>
        <taxon>Leptospirales</taxon>
        <taxon>Leptospiraceae</taxon>
        <taxon>Leptospira</taxon>
    </lineage>
</organism>
<evidence type="ECO:0000313" key="3">
    <source>
        <dbReference type="Proteomes" id="UP000018747"/>
    </source>
</evidence>
<feature type="domain" description="HTH cro/C1-type" evidence="1">
    <location>
        <begin position="47"/>
        <end position="101"/>
    </location>
</feature>
<dbReference type="AlphaFoldDB" id="V6I9Q1"/>
<dbReference type="Pfam" id="PF01381">
    <property type="entry name" value="HTH_3"/>
    <property type="match status" value="1"/>
</dbReference>
<dbReference type="InterPro" id="IPR001387">
    <property type="entry name" value="Cro/C1-type_HTH"/>
</dbReference>
<reference evidence="2" key="1">
    <citation type="submission" date="2013-05" db="EMBL/GenBank/DDBJ databases">
        <authorList>
            <person name="Harkins D.M."/>
            <person name="Durkin A.S."/>
            <person name="Brinkac L.M."/>
            <person name="Haft D.H."/>
            <person name="Selengut J.D."/>
            <person name="Sanka R."/>
            <person name="DePew J."/>
            <person name="Purushe J."/>
            <person name="Hartskeerl R.A."/>
            <person name="Ahmed A."/>
            <person name="van der Linden H."/>
            <person name="Goris M.G.A."/>
            <person name="Vinetz J.M."/>
            <person name="Sutton G.G."/>
            <person name="Nierman W.C."/>
            <person name="Fouts D.E."/>
        </authorList>
    </citation>
    <scope>NUCLEOTIDE SEQUENCE [LARGE SCALE GENOMIC DNA]</scope>
    <source>
        <strain evidence="2">L 60</strain>
    </source>
</reference>
<name>V6I9Q1_9LEPT</name>
<dbReference type="PROSITE" id="PS50943">
    <property type="entry name" value="HTH_CROC1"/>
    <property type="match status" value="1"/>
</dbReference>
<keyword evidence="2" id="KW-0238">DNA-binding</keyword>
<dbReference type="SUPFAM" id="SSF47413">
    <property type="entry name" value="lambda repressor-like DNA-binding domains"/>
    <property type="match status" value="1"/>
</dbReference>
<evidence type="ECO:0000313" key="2">
    <source>
        <dbReference type="EMBL" id="EQA64469.1"/>
    </source>
</evidence>
<dbReference type="Proteomes" id="UP000018747">
    <property type="component" value="Unassembled WGS sequence"/>
</dbReference>
<sequence length="107" mass="12854">MGYIFFKDFHLLIRKLKTTILKSFEKQANSNIREISKEEQKAFFDRLRTARIEANLTQAQVAKKLGRHQSYISKIESGEHRLLIEDFCRLFRLYNKPPEYFYSVFSK</sequence>
<dbReference type="InterPro" id="IPR010982">
    <property type="entry name" value="Lambda_DNA-bd_dom_sf"/>
</dbReference>
<keyword evidence="3" id="KW-1185">Reference proteome</keyword>
<evidence type="ECO:0000259" key="1">
    <source>
        <dbReference type="PROSITE" id="PS50943"/>
    </source>
</evidence>
<dbReference type="CDD" id="cd00093">
    <property type="entry name" value="HTH_XRE"/>
    <property type="match status" value="1"/>
</dbReference>
<dbReference type="EMBL" id="AHMT02000005">
    <property type="protein sequence ID" value="EQA64469.1"/>
    <property type="molecule type" value="Genomic_DNA"/>
</dbReference>
<dbReference type="GO" id="GO:0003677">
    <property type="term" value="F:DNA binding"/>
    <property type="evidence" value="ECO:0007669"/>
    <property type="project" value="UniProtKB-KW"/>
</dbReference>
<dbReference type="SMART" id="SM00530">
    <property type="entry name" value="HTH_XRE"/>
    <property type="match status" value="1"/>
</dbReference>
<accession>V6I9Q1</accession>
<dbReference type="Gene3D" id="1.10.260.40">
    <property type="entry name" value="lambda repressor-like DNA-binding domains"/>
    <property type="match status" value="1"/>
</dbReference>
<gene>
    <name evidence="2" type="ORF">LEP1GSC062_0569</name>
</gene>
<protein>
    <submittedName>
        <fullName evidence="2">DNA-binding helix-turn-helix protein</fullName>
    </submittedName>
</protein>
<comment type="caution">
    <text evidence="2">The sequence shown here is derived from an EMBL/GenBank/DDBJ whole genome shotgun (WGS) entry which is preliminary data.</text>
</comment>
<proteinExistence type="predicted"/>